<dbReference type="Proteomes" id="UP001060170">
    <property type="component" value="Chromosome 14"/>
</dbReference>
<reference evidence="2" key="2">
    <citation type="journal article" date="2018" name="Mol. Plant Microbe Interact.">
        <title>Genome sequence resources for the wheat stripe rust pathogen (Puccinia striiformis f. sp. tritici) and the barley stripe rust pathogen (Puccinia striiformis f. sp. hordei).</title>
        <authorList>
            <person name="Xia C."/>
            <person name="Wang M."/>
            <person name="Yin C."/>
            <person name="Cornejo O.E."/>
            <person name="Hulbert S.H."/>
            <person name="Chen X."/>
        </authorList>
    </citation>
    <scope>NUCLEOTIDE SEQUENCE [LARGE SCALE GENOMIC DNA]</scope>
    <source>
        <strain evidence="2">93-210</strain>
    </source>
</reference>
<evidence type="ECO:0000313" key="1">
    <source>
        <dbReference type="EMBL" id="KAI7940391.1"/>
    </source>
</evidence>
<name>A0ACC0DWD9_9BASI</name>
<dbReference type="EMBL" id="CM045878">
    <property type="protein sequence ID" value="KAI7940391.1"/>
    <property type="molecule type" value="Genomic_DNA"/>
</dbReference>
<evidence type="ECO:0000313" key="2">
    <source>
        <dbReference type="Proteomes" id="UP001060170"/>
    </source>
</evidence>
<keyword evidence="2" id="KW-1185">Reference proteome</keyword>
<proteinExistence type="predicted"/>
<sequence>VLYTSFVPHPTSTPIPSNHHQSQHHQKTTHQVSPRRKTIRMYIPISFAVILILQALAHSAQSMSIQAGTQLAVATPAKQVKLTNRFPVDSYNPSILTSKKSMRGLRHENDGSTNRRRCSAAEVSWIYSYSFTYPNVTSPISLLRSHDVNVVHFMSAILRSLKMTTPTTPPATRKPYIHHLHFETSEQKNLHREGWVN</sequence>
<protein>
    <submittedName>
        <fullName evidence="1">Uncharacterized protein</fullName>
    </submittedName>
</protein>
<accession>A0ACC0DWD9</accession>
<feature type="non-terminal residue" evidence="1">
    <location>
        <position position="1"/>
    </location>
</feature>
<organism evidence="1 2">
    <name type="scientific">Puccinia striiformis f. sp. tritici</name>
    <dbReference type="NCBI Taxonomy" id="168172"/>
    <lineage>
        <taxon>Eukaryota</taxon>
        <taxon>Fungi</taxon>
        <taxon>Dikarya</taxon>
        <taxon>Basidiomycota</taxon>
        <taxon>Pucciniomycotina</taxon>
        <taxon>Pucciniomycetes</taxon>
        <taxon>Pucciniales</taxon>
        <taxon>Pucciniaceae</taxon>
        <taxon>Puccinia</taxon>
    </lineage>
</organism>
<reference evidence="2" key="1">
    <citation type="journal article" date="2018" name="BMC Genomics">
        <title>Genomic insights into host adaptation between the wheat stripe rust pathogen (Puccinia striiformis f. sp. tritici) and the barley stripe rust pathogen (Puccinia striiformis f. sp. hordei).</title>
        <authorList>
            <person name="Xia C."/>
            <person name="Wang M."/>
            <person name="Yin C."/>
            <person name="Cornejo O.E."/>
            <person name="Hulbert S.H."/>
            <person name="Chen X."/>
        </authorList>
    </citation>
    <scope>NUCLEOTIDE SEQUENCE [LARGE SCALE GENOMIC DNA]</scope>
    <source>
        <strain evidence="2">93-210</strain>
    </source>
</reference>
<reference evidence="1 2" key="3">
    <citation type="journal article" date="2022" name="Microbiol. Spectr.">
        <title>Folding features and dynamics of 3D genome architecture in plant fungal pathogens.</title>
        <authorList>
            <person name="Xia C."/>
        </authorList>
    </citation>
    <scope>NUCLEOTIDE SEQUENCE [LARGE SCALE GENOMIC DNA]</scope>
    <source>
        <strain evidence="1 2">93-210</strain>
    </source>
</reference>
<gene>
    <name evidence="1" type="ORF">MJO28_014043</name>
</gene>
<comment type="caution">
    <text evidence="1">The sequence shown here is derived from an EMBL/GenBank/DDBJ whole genome shotgun (WGS) entry which is preliminary data.</text>
</comment>